<dbReference type="AlphaFoldDB" id="A0A5P2BXP3"/>
<organism evidence="1 2">
    <name type="scientific">Streptomyces venezuelae</name>
    <dbReference type="NCBI Taxonomy" id="54571"/>
    <lineage>
        <taxon>Bacteria</taxon>
        <taxon>Bacillati</taxon>
        <taxon>Actinomycetota</taxon>
        <taxon>Actinomycetes</taxon>
        <taxon>Kitasatosporales</taxon>
        <taxon>Streptomycetaceae</taxon>
        <taxon>Streptomyces</taxon>
    </lineage>
</organism>
<dbReference type="EMBL" id="CP029192">
    <property type="protein sequence ID" value="QES33801.1"/>
    <property type="molecule type" value="Genomic_DNA"/>
</dbReference>
<dbReference type="RefSeq" id="WP_150215930.1">
    <property type="nucleotide sequence ID" value="NZ_CP029192.1"/>
</dbReference>
<evidence type="ECO:0000313" key="2">
    <source>
        <dbReference type="Proteomes" id="UP000322927"/>
    </source>
</evidence>
<name>A0A5P2BXP3_STRVZ</name>
<evidence type="ECO:0000313" key="1">
    <source>
        <dbReference type="EMBL" id="QES33801.1"/>
    </source>
</evidence>
<gene>
    <name evidence="1" type="ORF">DEJ48_10750</name>
</gene>
<dbReference type="OrthoDB" id="3855658at2"/>
<dbReference type="Proteomes" id="UP000322927">
    <property type="component" value="Chromosome"/>
</dbReference>
<reference evidence="1 2" key="1">
    <citation type="submission" date="2018-05" db="EMBL/GenBank/DDBJ databases">
        <title>Streptomyces venezuelae.</title>
        <authorList>
            <person name="Kim W."/>
            <person name="Lee N."/>
            <person name="Cho B.-K."/>
        </authorList>
    </citation>
    <scope>NUCLEOTIDE SEQUENCE [LARGE SCALE GENOMIC DNA]</scope>
    <source>
        <strain evidence="1 2">ATCC 14584</strain>
    </source>
</reference>
<proteinExistence type="predicted"/>
<accession>A0A5P2BXP3</accession>
<sequence>MNYADTVQDLSPALTALRLLAVDFAQLPAPTERISPIVPKELDLSLHGDLGAFEPWRAALGIAREDIDFHTQGDGQTWVLCADTDYAGARVTLYAYGDVLRRTLTLVGGCHAA</sequence>
<protein>
    <submittedName>
        <fullName evidence="1">Uncharacterized protein</fullName>
    </submittedName>
</protein>